<dbReference type="Pfam" id="PF01565">
    <property type="entry name" value="FAD_binding_4"/>
    <property type="match status" value="1"/>
</dbReference>
<evidence type="ECO:0000313" key="6">
    <source>
        <dbReference type="Proteomes" id="UP000567885"/>
    </source>
</evidence>
<evidence type="ECO:0000259" key="4">
    <source>
        <dbReference type="PROSITE" id="PS51387"/>
    </source>
</evidence>
<gene>
    <name evidence="5" type="ORF">FHETE_10582</name>
</gene>
<dbReference type="PANTHER" id="PTHR13878">
    <property type="entry name" value="GULONOLACTONE OXIDASE"/>
    <property type="match status" value="1"/>
</dbReference>
<reference evidence="5 6" key="1">
    <citation type="submission" date="2020-05" db="EMBL/GenBank/DDBJ databases">
        <title>Identification and distribution of gene clusters putatively required for synthesis of sphingolipid metabolism inhibitors in phylogenetically diverse species of the filamentous fungus Fusarium.</title>
        <authorList>
            <person name="Kim H.-S."/>
            <person name="Busman M."/>
            <person name="Brown D.W."/>
            <person name="Divon H."/>
            <person name="Uhlig S."/>
            <person name="Proctor R.H."/>
        </authorList>
    </citation>
    <scope>NUCLEOTIDE SEQUENCE [LARGE SCALE GENOMIC DNA]</scope>
    <source>
        <strain evidence="5 6">NRRL 20693</strain>
    </source>
</reference>
<dbReference type="InterPro" id="IPR016166">
    <property type="entry name" value="FAD-bd_PCMH"/>
</dbReference>
<dbReference type="PANTHER" id="PTHR13878:SF91">
    <property type="entry name" value="FAD BINDING DOMAIN PROTEIN (AFU_ORTHOLOGUE AFUA_6G12070)-RELATED"/>
    <property type="match status" value="1"/>
</dbReference>
<name>A0A8H5SSZ6_FUSHE</name>
<dbReference type="EMBL" id="JAAGWQ010000299">
    <property type="protein sequence ID" value="KAF5657132.1"/>
    <property type="molecule type" value="Genomic_DNA"/>
</dbReference>
<sequence length="605" mass="66338">MQMRLGFIIPLLVVFPAASWGRGITRASELGSRASPQCKCIPGDSCWPSDEEWETFNKRIGGQLIKTEPIAESCYPGPAQDLKQCAYVNKMWSDQDFQSSNPIGRPYPYNITCAPVDYAAGQEPTTCSLGSLPVYAVNATSESHVSSTIAYARERNLRLVVTGTGHDLLGRSDGFGGLELWLHQYKSSIDYKKTWKSNTGCTKSGWDGSAIVIRGNYQWRDVYKVAEARNLIVVGGGSITPGAIGGYASGGGHGPATRNYGLGADQILEAQVMLADGTVVTVNHCENTDLFRSMRGGGPGYAITLSSTIKAYPNVKSVTAHHFEVAPLEKTEKNADLLDAVSVLLQKLPDLNDAGFSGYGYWFRNFPTVFVGNATSGYSHGIWTIGMDREEAEAGWAPVREALSKFKDKLYMKETWATYSDYWSFYYAESGLYNPTGDTSILTSRLIDRKSVESYDNVRNAVEVMSGKPDEYGTNVILLTSGGQVFKDASDKTSGLHPAWRKSYYALVSSTGISRTASAAERKAAEHDVTYVKGAAAKKLAPDTGGYMNEGDRNDPDYRTSFYGSMYNEHLKTKNKYDPSHVFYCPTCVGAEYWVERPDGPLCRV</sequence>
<dbReference type="AlphaFoldDB" id="A0A8H5SSZ6"/>
<feature type="domain" description="FAD-binding PCMH-type" evidence="4">
    <location>
        <begin position="129"/>
        <end position="314"/>
    </location>
</feature>
<organism evidence="5 6">
    <name type="scientific">Fusarium heterosporum</name>
    <dbReference type="NCBI Taxonomy" id="42747"/>
    <lineage>
        <taxon>Eukaryota</taxon>
        <taxon>Fungi</taxon>
        <taxon>Dikarya</taxon>
        <taxon>Ascomycota</taxon>
        <taxon>Pezizomycotina</taxon>
        <taxon>Sordariomycetes</taxon>
        <taxon>Hypocreomycetidae</taxon>
        <taxon>Hypocreales</taxon>
        <taxon>Nectriaceae</taxon>
        <taxon>Fusarium</taxon>
        <taxon>Fusarium heterosporum species complex</taxon>
    </lineage>
</organism>
<keyword evidence="6" id="KW-1185">Reference proteome</keyword>
<dbReference type="Gene3D" id="3.30.465.10">
    <property type="match status" value="1"/>
</dbReference>
<feature type="signal peptide" evidence="3">
    <location>
        <begin position="1"/>
        <end position="21"/>
    </location>
</feature>
<keyword evidence="2" id="KW-0560">Oxidoreductase</keyword>
<proteinExistence type="inferred from homology"/>
<dbReference type="InterPro" id="IPR036318">
    <property type="entry name" value="FAD-bd_PCMH-like_sf"/>
</dbReference>
<dbReference type="GO" id="GO:0071949">
    <property type="term" value="F:FAD binding"/>
    <property type="evidence" value="ECO:0007669"/>
    <property type="project" value="InterPro"/>
</dbReference>
<evidence type="ECO:0000256" key="2">
    <source>
        <dbReference type="ARBA" id="ARBA00023002"/>
    </source>
</evidence>
<dbReference type="Proteomes" id="UP000567885">
    <property type="component" value="Unassembled WGS sequence"/>
</dbReference>
<evidence type="ECO:0000256" key="3">
    <source>
        <dbReference type="SAM" id="SignalP"/>
    </source>
</evidence>
<dbReference type="InterPro" id="IPR006094">
    <property type="entry name" value="Oxid_FAD_bind_N"/>
</dbReference>
<evidence type="ECO:0000256" key="1">
    <source>
        <dbReference type="ARBA" id="ARBA00005466"/>
    </source>
</evidence>
<dbReference type="InterPro" id="IPR012951">
    <property type="entry name" value="BBE"/>
</dbReference>
<dbReference type="OrthoDB" id="9983560at2759"/>
<dbReference type="PROSITE" id="PS51387">
    <property type="entry name" value="FAD_PCMH"/>
    <property type="match status" value="1"/>
</dbReference>
<comment type="caution">
    <text evidence="5">The sequence shown here is derived from an EMBL/GenBank/DDBJ whole genome shotgun (WGS) entry which is preliminary data.</text>
</comment>
<protein>
    <submittedName>
        <fullName evidence="5">Isoamyl alcohol oxidase</fullName>
    </submittedName>
</protein>
<dbReference type="Pfam" id="PF08031">
    <property type="entry name" value="BBE"/>
    <property type="match status" value="1"/>
</dbReference>
<keyword evidence="3" id="KW-0732">Signal</keyword>
<comment type="similarity">
    <text evidence="1">Belongs to the oxygen-dependent FAD-linked oxidoreductase family.</text>
</comment>
<dbReference type="InterPro" id="IPR016169">
    <property type="entry name" value="FAD-bd_PCMH_sub2"/>
</dbReference>
<accession>A0A8H5SSZ6</accession>
<dbReference type="SUPFAM" id="SSF56176">
    <property type="entry name" value="FAD-binding/transporter-associated domain-like"/>
    <property type="match status" value="1"/>
</dbReference>
<evidence type="ECO:0000313" key="5">
    <source>
        <dbReference type="EMBL" id="KAF5657132.1"/>
    </source>
</evidence>
<dbReference type="InterPro" id="IPR050432">
    <property type="entry name" value="FAD-linked_Oxidoreductases_BP"/>
</dbReference>
<feature type="chain" id="PRO_5034741983" evidence="3">
    <location>
        <begin position="22"/>
        <end position="605"/>
    </location>
</feature>
<dbReference type="GO" id="GO:0016491">
    <property type="term" value="F:oxidoreductase activity"/>
    <property type="evidence" value="ECO:0007669"/>
    <property type="project" value="UniProtKB-KW"/>
</dbReference>